<dbReference type="InterPro" id="IPR050563">
    <property type="entry name" value="4-hydroxybenzoyl-CoA_TE"/>
</dbReference>
<dbReference type="Gene3D" id="3.10.129.10">
    <property type="entry name" value="Hotdog Thioesterase"/>
    <property type="match status" value="1"/>
</dbReference>
<evidence type="ECO:0000313" key="3">
    <source>
        <dbReference type="Proteomes" id="UP000198284"/>
    </source>
</evidence>
<dbReference type="CDD" id="cd00586">
    <property type="entry name" value="4HBT"/>
    <property type="match status" value="1"/>
</dbReference>
<dbReference type="Pfam" id="PF13279">
    <property type="entry name" value="4HBT_2"/>
    <property type="match status" value="1"/>
</dbReference>
<dbReference type="InterPro" id="IPR029069">
    <property type="entry name" value="HotDog_dom_sf"/>
</dbReference>
<keyword evidence="3" id="KW-1185">Reference proteome</keyword>
<dbReference type="GO" id="GO:0047617">
    <property type="term" value="F:fatty acyl-CoA hydrolase activity"/>
    <property type="evidence" value="ECO:0007669"/>
    <property type="project" value="TreeGrafter"/>
</dbReference>
<evidence type="ECO:0000313" key="2">
    <source>
        <dbReference type="EMBL" id="SNT09475.1"/>
    </source>
</evidence>
<dbReference type="AlphaFoldDB" id="A0A239JUK9"/>
<keyword evidence="1 2" id="KW-0378">Hydrolase</keyword>
<dbReference type="Proteomes" id="UP000198284">
    <property type="component" value="Unassembled WGS sequence"/>
</dbReference>
<dbReference type="SUPFAM" id="SSF54637">
    <property type="entry name" value="Thioesterase/thiol ester dehydrase-isomerase"/>
    <property type="match status" value="1"/>
</dbReference>
<proteinExistence type="predicted"/>
<name>A0A239JUK9_9BURK</name>
<dbReference type="EMBL" id="FZOT01000013">
    <property type="protein sequence ID" value="SNT09475.1"/>
    <property type="molecule type" value="Genomic_DNA"/>
</dbReference>
<evidence type="ECO:0000256" key="1">
    <source>
        <dbReference type="ARBA" id="ARBA00022801"/>
    </source>
</evidence>
<dbReference type="OrthoDB" id="21822at2"/>
<dbReference type="PANTHER" id="PTHR31793:SF37">
    <property type="entry name" value="ACYL-COA THIOESTER HYDROLASE YBGC"/>
    <property type="match status" value="1"/>
</dbReference>
<sequence length="153" mass="17377">MATTESVINTAPFTVRRRVKWGECDPAGVVYTAQFADYVISAAELFYEYLFSMPPQRAKDRFGFGTPTRALNIDFRSSLWPDDEFDMTVAVKEIRTRTYVLQVDAVKDGQTPVFSALLTVISIARGERRAIEIPDVLRHRLQAEIEKAQLEKA</sequence>
<organism evidence="2 3">
    <name type="scientific">Noviherbaspirillum humi</name>
    <dbReference type="NCBI Taxonomy" id="1688639"/>
    <lineage>
        <taxon>Bacteria</taxon>
        <taxon>Pseudomonadati</taxon>
        <taxon>Pseudomonadota</taxon>
        <taxon>Betaproteobacteria</taxon>
        <taxon>Burkholderiales</taxon>
        <taxon>Oxalobacteraceae</taxon>
        <taxon>Noviherbaspirillum</taxon>
    </lineage>
</organism>
<reference evidence="2 3" key="1">
    <citation type="submission" date="2017-06" db="EMBL/GenBank/DDBJ databases">
        <authorList>
            <person name="Kim H.J."/>
            <person name="Triplett B.A."/>
        </authorList>
    </citation>
    <scope>NUCLEOTIDE SEQUENCE [LARGE SCALE GENOMIC DNA]</scope>
    <source>
        <strain evidence="2 3">U15</strain>
    </source>
</reference>
<gene>
    <name evidence="2" type="ORF">SAMN06265795_113117</name>
</gene>
<accession>A0A239JUK9</accession>
<protein>
    <submittedName>
        <fullName evidence="2">Acyl-CoA thioester hydrolase</fullName>
    </submittedName>
</protein>
<dbReference type="RefSeq" id="WP_089400615.1">
    <property type="nucleotide sequence ID" value="NZ_FZOT01000013.1"/>
</dbReference>
<dbReference type="PANTHER" id="PTHR31793">
    <property type="entry name" value="4-HYDROXYBENZOYL-COA THIOESTERASE FAMILY MEMBER"/>
    <property type="match status" value="1"/>
</dbReference>